<evidence type="ECO:0000313" key="5">
    <source>
        <dbReference type="EMBL" id="ORZ27461.1"/>
    </source>
</evidence>
<feature type="domain" description="CCHC-type" evidence="3">
    <location>
        <begin position="338"/>
        <end position="353"/>
    </location>
</feature>
<comment type="caution">
    <text evidence="4">The sequence shown here is derived from an EMBL/GenBank/DDBJ whole genome shotgun (WGS) entry which is preliminary data.</text>
</comment>
<dbReference type="AlphaFoldDB" id="A0A1Y2GYS5"/>
<dbReference type="InterPro" id="IPR001878">
    <property type="entry name" value="Znf_CCHC"/>
</dbReference>
<accession>A0A1Y2GYS5</accession>
<evidence type="ECO:0000313" key="4">
    <source>
        <dbReference type="EMBL" id="ORZ27460.1"/>
    </source>
</evidence>
<gene>
    <name evidence="5" type="ORF">BCR41DRAFT_155528</name>
    <name evidence="4" type="ORF">BCR41DRAFT_346815</name>
</gene>
<dbReference type="GeneID" id="33561459"/>
<evidence type="ECO:0000313" key="6">
    <source>
        <dbReference type="Proteomes" id="UP000193648"/>
    </source>
</evidence>
<organism evidence="4 6">
    <name type="scientific">Lobosporangium transversale</name>
    <dbReference type="NCBI Taxonomy" id="64571"/>
    <lineage>
        <taxon>Eukaryota</taxon>
        <taxon>Fungi</taxon>
        <taxon>Fungi incertae sedis</taxon>
        <taxon>Mucoromycota</taxon>
        <taxon>Mortierellomycotina</taxon>
        <taxon>Mortierellomycetes</taxon>
        <taxon>Mortierellales</taxon>
        <taxon>Mortierellaceae</taxon>
        <taxon>Lobosporangium</taxon>
    </lineage>
</organism>
<dbReference type="GO" id="GO:0003676">
    <property type="term" value="F:nucleic acid binding"/>
    <property type="evidence" value="ECO:0007669"/>
    <property type="project" value="InterPro"/>
</dbReference>
<keyword evidence="1" id="KW-0862">Zinc</keyword>
<evidence type="ECO:0000256" key="1">
    <source>
        <dbReference type="PROSITE-ProRule" id="PRU00047"/>
    </source>
</evidence>
<name>A0A1Y2GYS5_9FUNG</name>
<sequence length="368" mass="42045">MTRSLTDINQKRNELITRKAYLTRLLAQNGANKSEGNIEETLAVVVNEIKVLEKRAEDSLESLQDLESLSTPLQLKKPRNDSILVVPISIPQVHLNVTDAMPRFHSTSDPRKFLDEVRHVVCTYVGRESFKRSCGRYLLYLTVSEYHRQYLEQELEKLPEDQKTWEKCEATFLKIALTEQERMSQFKKLLETGRGTRETYHQFAMRVDRDVRVYGISDDSEMVTSLLTATVKTFMLDLMITRLQVLKQEPVLAFKSISEFTKIPGGLTGPHIPQEIVPSDNPAPHRRDTGPMRRARASDERYNPKGKAHNEEAKSKSLYDCQHCGKNFSHNTDGHKQCAKCNARGHLASECTRHNSRSGSNKSTSVNR</sequence>
<feature type="region of interest" description="Disordered" evidence="2">
    <location>
        <begin position="349"/>
        <end position="368"/>
    </location>
</feature>
<feature type="compositionally biased region" description="Polar residues" evidence="2">
    <location>
        <begin position="357"/>
        <end position="368"/>
    </location>
</feature>
<dbReference type="OrthoDB" id="2418706at2759"/>
<evidence type="ECO:0000256" key="2">
    <source>
        <dbReference type="SAM" id="MobiDB-lite"/>
    </source>
</evidence>
<dbReference type="GO" id="GO:0008270">
    <property type="term" value="F:zinc ion binding"/>
    <property type="evidence" value="ECO:0007669"/>
    <property type="project" value="UniProtKB-KW"/>
</dbReference>
<reference evidence="4 6" key="1">
    <citation type="submission" date="2016-07" db="EMBL/GenBank/DDBJ databases">
        <title>Pervasive Adenine N6-methylation of Active Genes in Fungi.</title>
        <authorList>
            <consortium name="DOE Joint Genome Institute"/>
            <person name="Mondo S.J."/>
            <person name="Dannebaum R.O."/>
            <person name="Kuo R.C."/>
            <person name="Labutti K."/>
            <person name="Haridas S."/>
            <person name="Kuo A."/>
            <person name="Salamov A."/>
            <person name="Ahrendt S.R."/>
            <person name="Lipzen A."/>
            <person name="Sullivan W."/>
            <person name="Andreopoulos W.B."/>
            <person name="Clum A."/>
            <person name="Lindquist E."/>
            <person name="Daum C."/>
            <person name="Ramamoorthy G.K."/>
            <person name="Gryganskyi A."/>
            <person name="Culley D."/>
            <person name="Magnuson J.K."/>
            <person name="James T.Y."/>
            <person name="O'Malley M.A."/>
            <person name="Stajich J.E."/>
            <person name="Spatafora J.W."/>
            <person name="Visel A."/>
            <person name="Grigoriev I.V."/>
        </authorList>
    </citation>
    <scope>NUCLEOTIDE SEQUENCE [LARGE SCALE GENOMIC DNA]</scope>
    <source>
        <strain evidence="4 6">NRRL 3116</strain>
    </source>
</reference>
<evidence type="ECO:0000259" key="3">
    <source>
        <dbReference type="PROSITE" id="PS50158"/>
    </source>
</evidence>
<dbReference type="Proteomes" id="UP000193648">
    <property type="component" value="Unassembled WGS sequence"/>
</dbReference>
<dbReference type="InParanoid" id="A0A1Y2GYS5"/>
<proteinExistence type="predicted"/>
<feature type="compositionally biased region" description="Basic and acidic residues" evidence="2">
    <location>
        <begin position="283"/>
        <end position="314"/>
    </location>
</feature>
<dbReference type="RefSeq" id="XP_021885188.1">
    <property type="nucleotide sequence ID" value="XM_022019614.1"/>
</dbReference>
<keyword evidence="1" id="KW-0479">Metal-binding</keyword>
<keyword evidence="1" id="KW-0863">Zinc-finger</keyword>
<dbReference type="EMBL" id="MCFF01000004">
    <property type="protein sequence ID" value="ORZ27461.1"/>
    <property type="molecule type" value="Genomic_DNA"/>
</dbReference>
<feature type="region of interest" description="Disordered" evidence="2">
    <location>
        <begin position="268"/>
        <end position="314"/>
    </location>
</feature>
<dbReference type="PROSITE" id="PS50158">
    <property type="entry name" value="ZF_CCHC"/>
    <property type="match status" value="1"/>
</dbReference>
<dbReference type="EMBL" id="MCFF01000004">
    <property type="protein sequence ID" value="ORZ27460.1"/>
    <property type="molecule type" value="Genomic_DNA"/>
</dbReference>
<keyword evidence="6" id="KW-1185">Reference proteome</keyword>
<protein>
    <recommendedName>
        <fullName evidence="3">CCHC-type domain-containing protein</fullName>
    </recommendedName>
</protein>